<protein>
    <submittedName>
        <fullName evidence="4">Coiled-coil domain-containing protein 9B</fullName>
    </submittedName>
</protein>
<sequence length="333" mass="36784">MPSVTSPTTNLNMQNHKQDSRPNDNKCSLKKNTEEHQIEEVETTEEETRDQKNREVRRQQASERKGKCVPVVGSKAKGKDRLTGRARRWDAKEQEEHLQVYPESSLQEFLEELDALCAPEAENVNPETDIENTKPGGSEDSLKTACVMTSNGTADQNGSVSIEKSHSELPAPKAIEKKVRFSGNHNRNGTETPSRVKNGPVEDDRRTLAQDDSECVPEEIKPAFPKQENHVEKLNPVSEGSATEAGEASCPKPGDVRISAEPDENQPVEHTKSCSNRGNEELMDSSLSVLNLEPGESLPDHSTSADMGFVFCYSFNYPFPAGALRDGIIRGDL</sequence>
<dbReference type="EMBL" id="JACTAM010000017">
    <property type="protein sequence ID" value="KAI2654067.1"/>
    <property type="molecule type" value="Genomic_DNA"/>
</dbReference>
<feature type="region of interest" description="Disordered" evidence="3">
    <location>
        <begin position="1"/>
        <end position="102"/>
    </location>
</feature>
<evidence type="ECO:0000313" key="4">
    <source>
        <dbReference type="EMBL" id="KAI2654067.1"/>
    </source>
</evidence>
<evidence type="ECO:0000256" key="3">
    <source>
        <dbReference type="SAM" id="MobiDB-lite"/>
    </source>
</evidence>
<keyword evidence="1" id="KW-0597">Phosphoprotein</keyword>
<proteinExistence type="predicted"/>
<keyword evidence="5" id="KW-1185">Reference proteome</keyword>
<feature type="compositionally biased region" description="Basic and acidic residues" evidence="3">
    <location>
        <begin position="200"/>
        <end position="209"/>
    </location>
</feature>
<comment type="caution">
    <text evidence="4">The sequence shown here is derived from an EMBL/GenBank/DDBJ whole genome shotgun (WGS) entry which is preliminary data.</text>
</comment>
<dbReference type="Proteomes" id="UP000830375">
    <property type="component" value="Unassembled WGS sequence"/>
</dbReference>
<evidence type="ECO:0000256" key="2">
    <source>
        <dbReference type="ARBA" id="ARBA00023054"/>
    </source>
</evidence>
<feature type="region of interest" description="Disordered" evidence="3">
    <location>
        <begin position="122"/>
        <end position="280"/>
    </location>
</feature>
<name>A0ABQ8LTW1_LABRO</name>
<dbReference type="InterPro" id="IPR029336">
    <property type="entry name" value="DUF4594"/>
</dbReference>
<feature type="compositionally biased region" description="Basic and acidic residues" evidence="3">
    <location>
        <begin position="49"/>
        <end position="66"/>
    </location>
</feature>
<feature type="compositionally biased region" description="Polar residues" evidence="3">
    <location>
        <begin position="183"/>
        <end position="195"/>
    </location>
</feature>
<keyword evidence="2" id="KW-0175">Coiled coil</keyword>
<evidence type="ECO:0000256" key="1">
    <source>
        <dbReference type="ARBA" id="ARBA00022553"/>
    </source>
</evidence>
<dbReference type="Pfam" id="PF15266">
    <property type="entry name" value="DUF4594"/>
    <property type="match status" value="1"/>
</dbReference>
<gene>
    <name evidence="4" type="ORF">H4Q32_010682</name>
</gene>
<organism evidence="4 5">
    <name type="scientific">Labeo rohita</name>
    <name type="common">Indian major carp</name>
    <name type="synonym">Cyprinus rohita</name>
    <dbReference type="NCBI Taxonomy" id="84645"/>
    <lineage>
        <taxon>Eukaryota</taxon>
        <taxon>Metazoa</taxon>
        <taxon>Chordata</taxon>
        <taxon>Craniata</taxon>
        <taxon>Vertebrata</taxon>
        <taxon>Euteleostomi</taxon>
        <taxon>Actinopterygii</taxon>
        <taxon>Neopterygii</taxon>
        <taxon>Teleostei</taxon>
        <taxon>Ostariophysi</taxon>
        <taxon>Cypriniformes</taxon>
        <taxon>Cyprinidae</taxon>
        <taxon>Labeoninae</taxon>
        <taxon>Labeonini</taxon>
        <taxon>Labeo</taxon>
    </lineage>
</organism>
<feature type="compositionally biased region" description="Polar residues" evidence="3">
    <location>
        <begin position="147"/>
        <end position="162"/>
    </location>
</feature>
<feature type="compositionally biased region" description="Basic and acidic residues" evidence="3">
    <location>
        <begin position="77"/>
        <end position="98"/>
    </location>
</feature>
<reference evidence="4 5" key="1">
    <citation type="submission" date="2022-01" db="EMBL/GenBank/DDBJ databases">
        <title>A high-quality chromosome-level genome assembly of rohu carp, Labeo rohita.</title>
        <authorList>
            <person name="Arick M.A. II"/>
            <person name="Hsu C.-Y."/>
            <person name="Magbanua Z."/>
            <person name="Pechanova O."/>
            <person name="Grover C."/>
            <person name="Miller E."/>
            <person name="Thrash A."/>
            <person name="Ezzel L."/>
            <person name="Alam S."/>
            <person name="Benzie J."/>
            <person name="Hamilton M."/>
            <person name="Karsi A."/>
            <person name="Lawrence M.L."/>
            <person name="Peterson D.G."/>
        </authorList>
    </citation>
    <scope>NUCLEOTIDE SEQUENCE [LARGE SCALE GENOMIC DNA]</scope>
    <source>
        <strain evidence="5">BAU-BD-2019</strain>
        <tissue evidence="4">Blood</tissue>
    </source>
</reference>
<feature type="compositionally biased region" description="Polar residues" evidence="3">
    <location>
        <begin position="1"/>
        <end position="15"/>
    </location>
</feature>
<accession>A0ABQ8LTW1</accession>
<evidence type="ECO:0000313" key="5">
    <source>
        <dbReference type="Proteomes" id="UP000830375"/>
    </source>
</evidence>